<gene>
    <name evidence="2" type="ORF">ENV52_00680</name>
</gene>
<dbReference type="Gene3D" id="3.40.50.11600">
    <property type="match status" value="1"/>
</dbReference>
<evidence type="ECO:0000259" key="1">
    <source>
        <dbReference type="Pfam" id="PF03599"/>
    </source>
</evidence>
<organism evidence="2">
    <name type="scientific">Desulfobacca acetoxidans</name>
    <dbReference type="NCBI Taxonomy" id="60893"/>
    <lineage>
        <taxon>Bacteria</taxon>
        <taxon>Pseudomonadati</taxon>
        <taxon>Thermodesulfobacteriota</taxon>
        <taxon>Desulfobaccia</taxon>
        <taxon>Desulfobaccales</taxon>
        <taxon>Desulfobaccaceae</taxon>
        <taxon>Desulfobacca</taxon>
    </lineage>
</organism>
<protein>
    <recommendedName>
        <fullName evidence="1">CO dehydrogenase/acetyl-CoA synthase delta subunit TIM barrel domain-containing protein</fullName>
    </recommendedName>
</protein>
<dbReference type="Pfam" id="PF03599">
    <property type="entry name" value="CdhD"/>
    <property type="match status" value="1"/>
</dbReference>
<feature type="domain" description="CO dehydrogenase/acetyl-CoA synthase delta subunit TIM barrel" evidence="1">
    <location>
        <begin position="76"/>
        <end position="194"/>
    </location>
</feature>
<dbReference type="EMBL" id="DTGR01000014">
    <property type="protein sequence ID" value="HHS28204.1"/>
    <property type="molecule type" value="Genomic_DNA"/>
</dbReference>
<evidence type="ECO:0000313" key="2">
    <source>
        <dbReference type="EMBL" id="HHS28204.1"/>
    </source>
</evidence>
<dbReference type="AlphaFoldDB" id="A0A7V6A106"/>
<comment type="caution">
    <text evidence="2">The sequence shown here is derived from an EMBL/GenBank/DDBJ whole genome shotgun (WGS) entry which is preliminary data.</text>
</comment>
<sequence length="208" mass="22759">MLKANLYIDRIDLARYLTPEEVKASGAKDARDLAARLQAGALSLTDCPFFGPVKRYALSLALRAAEVLPMVQSLELPRPVPPDLFELNDPGPDAPVILTGNSEFTLTVMTGLLATTVSPLFLLLVDCRGDTVDMAMVFRSFTPQRLDQALERHQMSGRLNHRRLVLPGILAPLREELAAYTGWEIQAGPICAAELPLFLGDAWQPPPA</sequence>
<dbReference type="InterPro" id="IPR016041">
    <property type="entry name" value="Ac-CoA_synth_d_su_TIM-brl"/>
</dbReference>
<reference evidence="2" key="1">
    <citation type="journal article" date="2020" name="mSystems">
        <title>Genome- and Community-Level Interaction Insights into Carbon Utilization and Element Cycling Functions of Hydrothermarchaeota in Hydrothermal Sediment.</title>
        <authorList>
            <person name="Zhou Z."/>
            <person name="Liu Y."/>
            <person name="Xu W."/>
            <person name="Pan J."/>
            <person name="Luo Z.H."/>
            <person name="Li M."/>
        </authorList>
    </citation>
    <scope>NUCLEOTIDE SEQUENCE [LARGE SCALE GENOMIC DNA]</scope>
    <source>
        <strain evidence="2">SpSt-767</strain>
    </source>
</reference>
<name>A0A7V6A106_9BACT</name>
<proteinExistence type="predicted"/>
<accession>A0A7V6A106</accession>